<gene>
    <name evidence="2" type="ORF">ACFP73_17110</name>
</gene>
<sequence length="221" mass="23467">SAITQLNNTVSSQGAEIGKKVDTSALNNYYTKTQADQATAGQVSQFSSSLVIGGRNLITDTAKYGGQGTDAGTFNGNRVASFSKPASDNNAYLDCWNTGTANPAVEGEYIYSFYARALNNGDKITCYFYSPNTTISAEASSGAKSSGSDGGIDITLTTTMQRYWVRWKQGSVTTTKALVTARIQNSTKDQQIWISCPQLEAGSVPSDWSPAPEDVQSGTDA</sequence>
<keyword evidence="3" id="KW-1185">Reference proteome</keyword>
<reference evidence="3" key="1">
    <citation type="journal article" date="2019" name="Int. J. Syst. Evol. Microbiol.">
        <title>The Global Catalogue of Microorganisms (GCM) 10K type strain sequencing project: providing services to taxonomists for standard genome sequencing and annotation.</title>
        <authorList>
            <consortium name="The Broad Institute Genomics Platform"/>
            <consortium name="The Broad Institute Genome Sequencing Center for Infectious Disease"/>
            <person name="Wu L."/>
            <person name="Ma J."/>
        </authorList>
    </citation>
    <scope>NUCLEOTIDE SEQUENCE [LARGE SCALE GENOMIC DNA]</scope>
    <source>
        <strain evidence="3">CGMCC 4.1530</strain>
    </source>
</reference>
<evidence type="ECO:0000313" key="2">
    <source>
        <dbReference type="EMBL" id="MFC6363761.1"/>
    </source>
</evidence>
<organism evidence="2 3">
    <name type="scientific">Tatumella punctata</name>
    <dbReference type="NCBI Taxonomy" id="399969"/>
    <lineage>
        <taxon>Bacteria</taxon>
        <taxon>Pseudomonadati</taxon>
        <taxon>Pseudomonadota</taxon>
        <taxon>Gammaproteobacteria</taxon>
        <taxon>Enterobacterales</taxon>
        <taxon>Erwiniaceae</taxon>
        <taxon>Tatumella</taxon>
    </lineage>
</organism>
<evidence type="ECO:0008006" key="4">
    <source>
        <dbReference type="Google" id="ProtNLM"/>
    </source>
</evidence>
<accession>A0ABW1VT90</accession>
<proteinExistence type="predicted"/>
<feature type="non-terminal residue" evidence="2">
    <location>
        <position position="1"/>
    </location>
</feature>
<evidence type="ECO:0000313" key="3">
    <source>
        <dbReference type="Proteomes" id="UP001596215"/>
    </source>
</evidence>
<dbReference type="RefSeq" id="WP_385960052.1">
    <property type="nucleotide sequence ID" value="NZ_JBHSUC010000095.1"/>
</dbReference>
<dbReference type="Proteomes" id="UP001596215">
    <property type="component" value="Unassembled WGS sequence"/>
</dbReference>
<feature type="non-terminal residue" evidence="2">
    <location>
        <position position="221"/>
    </location>
</feature>
<dbReference type="EMBL" id="JBHSUC010000095">
    <property type="protein sequence ID" value="MFC6363761.1"/>
    <property type="molecule type" value="Genomic_DNA"/>
</dbReference>
<protein>
    <recommendedName>
        <fullName evidence="4">Phage tail protein</fullName>
    </recommendedName>
</protein>
<name>A0ABW1VT90_9GAMM</name>
<comment type="caution">
    <text evidence="2">The sequence shown here is derived from an EMBL/GenBank/DDBJ whole genome shotgun (WGS) entry which is preliminary data.</text>
</comment>
<evidence type="ECO:0000256" key="1">
    <source>
        <dbReference type="SAM" id="MobiDB-lite"/>
    </source>
</evidence>
<feature type="region of interest" description="Disordered" evidence="1">
    <location>
        <begin position="201"/>
        <end position="221"/>
    </location>
</feature>